<dbReference type="GO" id="GO:0051087">
    <property type="term" value="F:protein-folding chaperone binding"/>
    <property type="evidence" value="ECO:0007669"/>
    <property type="project" value="InterPro"/>
</dbReference>
<dbReference type="PROSITE" id="PS50053">
    <property type="entry name" value="UBIQUITIN_2"/>
    <property type="match status" value="1"/>
</dbReference>
<dbReference type="InterPro" id="IPR003103">
    <property type="entry name" value="BAG_domain"/>
</dbReference>
<keyword evidence="1" id="KW-0143">Chaperone</keyword>
<dbReference type="InterPro" id="IPR029071">
    <property type="entry name" value="Ubiquitin-like_domsf"/>
</dbReference>
<dbReference type="Gene3D" id="1.20.58.120">
    <property type="entry name" value="BAG domain"/>
    <property type="match status" value="1"/>
</dbReference>
<evidence type="ECO:0008006" key="5">
    <source>
        <dbReference type="Google" id="ProtNLM"/>
    </source>
</evidence>
<dbReference type="PANTHER" id="PTHR12329:SF11">
    <property type="entry name" value="BAG FAMILY MOLECULAR CHAPERONE REGULATOR 1"/>
    <property type="match status" value="1"/>
</dbReference>
<accession>A0A7C8YFH9</accession>
<feature type="domain" description="BAG" evidence="3">
    <location>
        <begin position="134"/>
        <end position="215"/>
    </location>
</feature>
<evidence type="ECO:0000259" key="2">
    <source>
        <dbReference type="PROSITE" id="PS50053"/>
    </source>
</evidence>
<dbReference type="InterPro" id="IPR000626">
    <property type="entry name" value="Ubiquitin-like_dom"/>
</dbReference>
<reference evidence="4" key="1">
    <citation type="journal article" date="2013" name="J. Plant Res.">
        <title>Effect of fungi and light on seed germination of three Opuntia species from semiarid lands of central Mexico.</title>
        <authorList>
            <person name="Delgado-Sanchez P."/>
            <person name="Jimenez-Bremont J.F."/>
            <person name="Guerrero-Gonzalez Mde L."/>
            <person name="Flores J."/>
        </authorList>
    </citation>
    <scope>NUCLEOTIDE SEQUENCE</scope>
    <source>
        <tissue evidence="4">Cladode</tissue>
    </source>
</reference>
<organism evidence="4">
    <name type="scientific">Opuntia streptacantha</name>
    <name type="common">Prickly pear cactus</name>
    <name type="synonym">Opuntia cardona</name>
    <dbReference type="NCBI Taxonomy" id="393608"/>
    <lineage>
        <taxon>Eukaryota</taxon>
        <taxon>Viridiplantae</taxon>
        <taxon>Streptophyta</taxon>
        <taxon>Embryophyta</taxon>
        <taxon>Tracheophyta</taxon>
        <taxon>Spermatophyta</taxon>
        <taxon>Magnoliopsida</taxon>
        <taxon>eudicotyledons</taxon>
        <taxon>Gunneridae</taxon>
        <taxon>Pentapetalae</taxon>
        <taxon>Caryophyllales</taxon>
        <taxon>Cactineae</taxon>
        <taxon>Cactaceae</taxon>
        <taxon>Opuntioideae</taxon>
        <taxon>Opuntia</taxon>
    </lineage>
</organism>
<evidence type="ECO:0000313" key="4">
    <source>
        <dbReference type="EMBL" id="MBA4616670.1"/>
    </source>
</evidence>
<dbReference type="GO" id="GO:0005737">
    <property type="term" value="C:cytoplasm"/>
    <property type="evidence" value="ECO:0007669"/>
    <property type="project" value="TreeGrafter"/>
</dbReference>
<dbReference type="PANTHER" id="PTHR12329">
    <property type="entry name" value="BCL2-ASSOCIATED ATHANOGENE"/>
    <property type="match status" value="1"/>
</dbReference>
<sequence length="267" mass="30175">MKKTNNNNGGKMEGFDWEMRPGGMLVQKRNLDSQKISSNPIPTIKVSVKFGSSSHDIHINSHSSFGELKKILADTTGLHPQDQKLIFKEKERDSKAFLDVCGVRDGSKIVLVQDIINQEKRFLESRRNSSMEKAMKSVAEITMEVDKLVAQVTAMESVICKGGRVAEKELLTLIELLMSQLIKLDGIVADGDVKLKRKTQVIRIQKYLENLDRLKAQNAMRTRHGGGHVGLIVSQQQQQRPLLVQQQRERRTLSAGQINLTSKWEKF</sequence>
<dbReference type="Pfam" id="PF00240">
    <property type="entry name" value="ubiquitin"/>
    <property type="match status" value="1"/>
</dbReference>
<dbReference type="SUPFAM" id="SSF54236">
    <property type="entry name" value="Ubiquitin-like"/>
    <property type="match status" value="1"/>
</dbReference>
<reference evidence="4" key="2">
    <citation type="submission" date="2020-07" db="EMBL/GenBank/DDBJ databases">
        <authorList>
            <person name="Vera ALvarez R."/>
            <person name="Arias-Moreno D.M."/>
            <person name="Jimenez-Jacinto V."/>
            <person name="Jimenez-Bremont J.F."/>
            <person name="Swaminathan K."/>
            <person name="Moose S.P."/>
            <person name="Guerrero-Gonzalez M.L."/>
            <person name="Marino-Ramirez L."/>
            <person name="Landsman D."/>
            <person name="Rodriguez-Kessler M."/>
            <person name="Delgado-Sanchez P."/>
        </authorList>
    </citation>
    <scope>NUCLEOTIDE SEQUENCE</scope>
    <source>
        <tissue evidence="4">Cladode</tissue>
    </source>
</reference>
<dbReference type="SMART" id="SM00264">
    <property type="entry name" value="BAG"/>
    <property type="match status" value="1"/>
</dbReference>
<dbReference type="GO" id="GO:0000774">
    <property type="term" value="F:adenyl-nucleotide exchange factor activity"/>
    <property type="evidence" value="ECO:0007669"/>
    <property type="project" value="TreeGrafter"/>
</dbReference>
<protein>
    <recommendedName>
        <fullName evidence="5">Ubiquitin-like domain-containing protein</fullName>
    </recommendedName>
</protein>
<dbReference type="InterPro" id="IPR039773">
    <property type="entry name" value="BAG_chaperone_regulator"/>
</dbReference>
<name>A0A7C8YFH9_OPUST</name>
<dbReference type="InterPro" id="IPR036533">
    <property type="entry name" value="BAG_dom_sf"/>
</dbReference>
<feature type="domain" description="Ubiquitin-like" evidence="2">
    <location>
        <begin position="44"/>
        <end position="112"/>
    </location>
</feature>
<dbReference type="GO" id="GO:0050821">
    <property type="term" value="P:protein stabilization"/>
    <property type="evidence" value="ECO:0007669"/>
    <property type="project" value="TreeGrafter"/>
</dbReference>
<evidence type="ECO:0000259" key="3">
    <source>
        <dbReference type="PROSITE" id="PS51035"/>
    </source>
</evidence>
<dbReference type="EMBL" id="GISG01012766">
    <property type="protein sequence ID" value="MBA4616669.1"/>
    <property type="molecule type" value="Transcribed_RNA"/>
</dbReference>
<dbReference type="AlphaFoldDB" id="A0A7C8YFH9"/>
<dbReference type="Pfam" id="PF02179">
    <property type="entry name" value="BAG"/>
    <property type="match status" value="1"/>
</dbReference>
<dbReference type="SMART" id="SM00213">
    <property type="entry name" value="UBQ"/>
    <property type="match status" value="1"/>
</dbReference>
<evidence type="ECO:0000256" key="1">
    <source>
        <dbReference type="ARBA" id="ARBA00023186"/>
    </source>
</evidence>
<dbReference type="PROSITE" id="PS51035">
    <property type="entry name" value="BAG"/>
    <property type="match status" value="1"/>
</dbReference>
<dbReference type="Gene3D" id="3.10.20.90">
    <property type="entry name" value="Phosphatidylinositol 3-kinase Catalytic Subunit, Chain A, domain 1"/>
    <property type="match status" value="1"/>
</dbReference>
<dbReference type="SUPFAM" id="SSF63491">
    <property type="entry name" value="BAG domain"/>
    <property type="match status" value="1"/>
</dbReference>
<dbReference type="EMBL" id="GISG01012767">
    <property type="protein sequence ID" value="MBA4616670.1"/>
    <property type="molecule type" value="Transcribed_RNA"/>
</dbReference>
<proteinExistence type="predicted"/>